<organism evidence="1">
    <name type="scientific">Aegilops tauschii</name>
    <name type="common">Tausch's goatgrass</name>
    <name type="synonym">Aegilops squarrosa</name>
    <dbReference type="NCBI Taxonomy" id="37682"/>
    <lineage>
        <taxon>Eukaryota</taxon>
        <taxon>Viridiplantae</taxon>
        <taxon>Streptophyta</taxon>
        <taxon>Embryophyta</taxon>
        <taxon>Tracheophyta</taxon>
        <taxon>Spermatophyta</taxon>
        <taxon>Magnoliopsida</taxon>
        <taxon>Liliopsida</taxon>
        <taxon>Poales</taxon>
        <taxon>Poaceae</taxon>
        <taxon>BOP clade</taxon>
        <taxon>Pooideae</taxon>
        <taxon>Triticodae</taxon>
        <taxon>Triticeae</taxon>
        <taxon>Triticinae</taxon>
        <taxon>Aegilops</taxon>
    </lineage>
</organism>
<reference evidence="1" key="1">
    <citation type="submission" date="2015-06" db="UniProtKB">
        <authorList>
            <consortium name="EnsemblPlants"/>
        </authorList>
    </citation>
    <scope>IDENTIFICATION</scope>
</reference>
<proteinExistence type="predicted"/>
<sequence length="191" mass="20628">MSGRALAVTVLVPVQLAVTVPVHLADHALALHGRPDLARIYPHRHQHGVELIHRDEPVFVVVEHLERPDELGQFLLTVFPILDRHDGAAELPDHLHADAPVSDGIDTRNQGCQLVTGTGMPSIRRQFSSSSRVMRVSSLQLNNLNASSTFPEDIMLIIGDAGRVDGDGNGKEANSAAVTTLLATVALGHFR</sequence>
<dbReference type="AlphaFoldDB" id="M8BT90"/>
<evidence type="ECO:0000313" key="1">
    <source>
        <dbReference type="EnsemblPlants" id="EMT10049"/>
    </source>
</evidence>
<name>M8BT90_AEGTA</name>
<protein>
    <submittedName>
        <fullName evidence="1">Uncharacterized protein</fullName>
    </submittedName>
</protein>
<dbReference type="EnsemblPlants" id="EMT10049">
    <property type="protein sequence ID" value="EMT10049"/>
    <property type="gene ID" value="F775_22256"/>
</dbReference>
<accession>M8BT90</accession>